<feature type="chain" id="PRO_5043385553" description="Secreted protein" evidence="1">
    <location>
        <begin position="19"/>
        <end position="129"/>
    </location>
</feature>
<feature type="signal peptide" evidence="1">
    <location>
        <begin position="1"/>
        <end position="18"/>
    </location>
</feature>
<accession>A0AAW2HTP4</accession>
<reference evidence="2" key="1">
    <citation type="journal article" date="2024" name="Gigascience">
        <title>Chromosome-level genome of the poultry shaft louse Menopon gallinae provides insight into the host-switching and adaptive evolution of parasitic lice.</title>
        <authorList>
            <person name="Xu Y."/>
            <person name="Ma L."/>
            <person name="Liu S."/>
            <person name="Liang Y."/>
            <person name="Liu Q."/>
            <person name="He Z."/>
            <person name="Tian L."/>
            <person name="Duan Y."/>
            <person name="Cai W."/>
            <person name="Li H."/>
            <person name="Song F."/>
        </authorList>
    </citation>
    <scope>NUCLEOTIDE SEQUENCE</scope>
    <source>
        <strain evidence="2">Cailab_2023a</strain>
    </source>
</reference>
<name>A0AAW2HTP4_9NEOP</name>
<gene>
    <name evidence="2" type="ORF">PYX00_005918</name>
</gene>
<evidence type="ECO:0000256" key="1">
    <source>
        <dbReference type="SAM" id="SignalP"/>
    </source>
</evidence>
<comment type="caution">
    <text evidence="2">The sequence shown here is derived from an EMBL/GenBank/DDBJ whole genome shotgun (WGS) entry which is preliminary data.</text>
</comment>
<dbReference type="EMBL" id="JARGDH010000003">
    <property type="protein sequence ID" value="KAL0273182.1"/>
    <property type="molecule type" value="Genomic_DNA"/>
</dbReference>
<evidence type="ECO:0008006" key="3">
    <source>
        <dbReference type="Google" id="ProtNLM"/>
    </source>
</evidence>
<organism evidence="2">
    <name type="scientific">Menopon gallinae</name>
    <name type="common">poultry shaft louse</name>
    <dbReference type="NCBI Taxonomy" id="328185"/>
    <lineage>
        <taxon>Eukaryota</taxon>
        <taxon>Metazoa</taxon>
        <taxon>Ecdysozoa</taxon>
        <taxon>Arthropoda</taxon>
        <taxon>Hexapoda</taxon>
        <taxon>Insecta</taxon>
        <taxon>Pterygota</taxon>
        <taxon>Neoptera</taxon>
        <taxon>Paraneoptera</taxon>
        <taxon>Psocodea</taxon>
        <taxon>Troctomorpha</taxon>
        <taxon>Phthiraptera</taxon>
        <taxon>Amblycera</taxon>
        <taxon>Menoponidae</taxon>
        <taxon>Menopon</taxon>
    </lineage>
</organism>
<evidence type="ECO:0000313" key="2">
    <source>
        <dbReference type="EMBL" id="KAL0273182.1"/>
    </source>
</evidence>
<proteinExistence type="predicted"/>
<protein>
    <recommendedName>
        <fullName evidence="3">Secreted protein</fullName>
    </recommendedName>
</protein>
<dbReference type="AlphaFoldDB" id="A0AAW2HTP4"/>
<sequence length="129" mass="13903">MTGYLLVFALAVALPCRGNENGNSDSSDSVHTGLECYSCVKVSPPVLCAKSADREHPPCKVPFGKSNRMRCESEEDNCIAITYVHVGTVLNLFGCDTCESIHDKVPTAKCVECKQNLCNTEAPTSCDIV</sequence>
<keyword evidence="1" id="KW-0732">Signal</keyword>